<proteinExistence type="predicted"/>
<protein>
    <submittedName>
        <fullName evidence="1">Uncharacterized protein</fullName>
    </submittedName>
</protein>
<dbReference type="AlphaFoldDB" id="A0A7C3WRN8"/>
<organism evidence="1">
    <name type="scientific">Dictyoglomus turgidum</name>
    <dbReference type="NCBI Taxonomy" id="513050"/>
    <lineage>
        <taxon>Bacteria</taxon>
        <taxon>Pseudomonadati</taxon>
        <taxon>Dictyoglomota</taxon>
        <taxon>Dictyoglomia</taxon>
        <taxon>Dictyoglomales</taxon>
        <taxon>Dictyoglomaceae</taxon>
        <taxon>Dictyoglomus</taxon>
    </lineage>
</organism>
<reference evidence="1" key="1">
    <citation type="journal article" date="2020" name="mSystems">
        <title>Genome- and Community-Level Interaction Insights into Carbon Utilization and Element Cycling Functions of Hydrothermarchaeota in Hydrothermal Sediment.</title>
        <authorList>
            <person name="Zhou Z."/>
            <person name="Liu Y."/>
            <person name="Xu W."/>
            <person name="Pan J."/>
            <person name="Luo Z.H."/>
            <person name="Li M."/>
        </authorList>
    </citation>
    <scope>NUCLEOTIDE SEQUENCE [LARGE SCALE GENOMIC DNA]</scope>
    <source>
        <strain evidence="1">SpSt-751</strain>
    </source>
</reference>
<dbReference type="EMBL" id="DTGA01000036">
    <property type="protein sequence ID" value="HGB30489.1"/>
    <property type="molecule type" value="Genomic_DNA"/>
</dbReference>
<sequence length="157" mass="18487">MKKLLYFLLFVVLTYINVISQQRFDPPSSRTQYYKLRQWAQSARPSADSLNKNWTDIDSLLNELIVFTDPNQLQIINDTLKFSPSFSGQNYFVVNKQYDTIYVQGIRPQDVVVVTILNTIPDPQDVLGVRIETDRFIVSRPSTSTRELWYCWIWIKK</sequence>
<accession>A0A7C3WRN8</accession>
<evidence type="ECO:0000313" key="1">
    <source>
        <dbReference type="EMBL" id="HGB30489.1"/>
    </source>
</evidence>
<comment type="caution">
    <text evidence="1">The sequence shown here is derived from an EMBL/GenBank/DDBJ whole genome shotgun (WGS) entry which is preliminary data.</text>
</comment>
<name>A0A7C3WRN8_9BACT</name>
<gene>
    <name evidence="1" type="ORF">ENV35_01270</name>
</gene>